<dbReference type="RefSeq" id="XP_038777439.1">
    <property type="nucleotide sequence ID" value="XM_038921511.1"/>
</dbReference>
<dbReference type="EMBL" id="CP064812">
    <property type="protein sequence ID" value="QPG73874.1"/>
    <property type="molecule type" value="Genomic_DNA"/>
</dbReference>
<evidence type="ECO:0000313" key="3">
    <source>
        <dbReference type="Proteomes" id="UP000662931"/>
    </source>
</evidence>
<dbReference type="Proteomes" id="UP000662931">
    <property type="component" value="Chromosome 1"/>
</dbReference>
<dbReference type="GO" id="GO:0000398">
    <property type="term" value="P:mRNA splicing, via spliceosome"/>
    <property type="evidence" value="ECO:0007669"/>
    <property type="project" value="InterPro"/>
</dbReference>
<dbReference type="AlphaFoldDB" id="A0A875S3J7"/>
<organism evidence="2 3">
    <name type="scientific">Eeniella nana</name>
    <name type="common">Yeast</name>
    <name type="synonym">Brettanomyces nanus</name>
    <dbReference type="NCBI Taxonomy" id="13502"/>
    <lineage>
        <taxon>Eukaryota</taxon>
        <taxon>Fungi</taxon>
        <taxon>Dikarya</taxon>
        <taxon>Ascomycota</taxon>
        <taxon>Saccharomycotina</taxon>
        <taxon>Pichiomycetes</taxon>
        <taxon>Pichiales</taxon>
        <taxon>Pichiaceae</taxon>
        <taxon>Brettanomyces</taxon>
    </lineage>
</organism>
<proteinExistence type="inferred from homology"/>
<name>A0A875S3J7_EENNA</name>
<dbReference type="PIRSF" id="PIRSF016468">
    <property type="entry name" value="PHF5"/>
    <property type="match status" value="1"/>
</dbReference>
<dbReference type="GeneID" id="62194590"/>
<dbReference type="OrthoDB" id="10248186at2759"/>
<dbReference type="KEGG" id="bnn:FOA43_001189"/>
<dbReference type="Pfam" id="PF03660">
    <property type="entry name" value="PHF5"/>
    <property type="match status" value="1"/>
</dbReference>
<accession>A0A875S3J7</accession>
<reference evidence="2" key="1">
    <citation type="submission" date="2020-10" db="EMBL/GenBank/DDBJ databases">
        <authorList>
            <person name="Roach M.J.R."/>
        </authorList>
    </citation>
    <scope>NUCLEOTIDE SEQUENCE</scope>
    <source>
        <strain evidence="2">CBS 1945</strain>
    </source>
</reference>
<comment type="similarity">
    <text evidence="1">Belongs to the PHF5 family.</text>
</comment>
<gene>
    <name evidence="2" type="ORF">FOA43_001189</name>
</gene>
<dbReference type="InterPro" id="IPR005345">
    <property type="entry name" value="PHF5"/>
</dbReference>
<dbReference type="PANTHER" id="PTHR13120">
    <property type="entry name" value="PHD FINGER-LIKE DOMAIN-CONTAINING PROTEIN 5A"/>
    <property type="match status" value="1"/>
</dbReference>
<keyword evidence="3" id="KW-1185">Reference proteome</keyword>
<sequence>MPQQFDLVQCMKQQGTHVGKVCSRCDGKCPMCESLVHPYKLVYICDDCSYGSFANKCILCGASGGKDGEQLTDAYYCYECCMQGKDRNGCPKILNMGSTRTDMYFQKRREKT</sequence>
<protein>
    <submittedName>
        <fullName evidence="2">Uncharacterized protein</fullName>
    </submittedName>
</protein>
<evidence type="ECO:0000313" key="2">
    <source>
        <dbReference type="EMBL" id="QPG73874.1"/>
    </source>
</evidence>
<evidence type="ECO:0000256" key="1">
    <source>
        <dbReference type="ARBA" id="ARBA00008626"/>
    </source>
</evidence>